<dbReference type="SUPFAM" id="SSF51569">
    <property type="entry name" value="Aldolase"/>
    <property type="match status" value="1"/>
</dbReference>
<protein>
    <recommendedName>
        <fullName evidence="8">4-hydroxy-tetrahydrodipicolinate synthase</fullName>
    </recommendedName>
</protein>
<keyword evidence="2 3" id="KW-0456">Lyase</keyword>
<feature type="active site" description="Schiff-base intermediate with substrate" evidence="4">
    <location>
        <position position="174"/>
    </location>
</feature>
<dbReference type="AlphaFoldDB" id="A0A9D5JUP0"/>
<dbReference type="PRINTS" id="PR00146">
    <property type="entry name" value="DHPICSNTHASE"/>
</dbReference>
<dbReference type="InterPro" id="IPR002220">
    <property type="entry name" value="DapA-like"/>
</dbReference>
<name>A0A9D5JUP0_9BACT</name>
<evidence type="ECO:0000256" key="4">
    <source>
        <dbReference type="PIRSR" id="PIRSR001365-1"/>
    </source>
</evidence>
<evidence type="ECO:0000256" key="3">
    <source>
        <dbReference type="PIRNR" id="PIRNR001365"/>
    </source>
</evidence>
<dbReference type="CDD" id="cd00408">
    <property type="entry name" value="DHDPS-like"/>
    <property type="match status" value="1"/>
</dbReference>
<sequence>MPMSPQELKQHLKGVIHLVMTPFMDADDLDEEALRVGVRHAVNALKGEDAVFLATGSTAEFYAMTEEENARAIQIIVAEVSGEFPVIAGTGRAGTKLTVKASQQAQELGADGVMVVPPYYNPVTKDGIYRHFKTVAENIDLGIVVYNNPLACRLWIPPDLMVRLSKIDKVVGDKENTANALKYYGMQRTVDPDDMVILCGIGQPMYVFEAVFRCPGFVTEFVNFAPEIAIDLYKAAQQRDFDRVTQIMEKMAPYFQFLAKLARRRSTVPTILSPYLASPELTLYQSVIKSAMEIVGLPGGKVREPMENLTDEDKEELRDVLKQMGSVS</sequence>
<evidence type="ECO:0000313" key="7">
    <source>
        <dbReference type="Proteomes" id="UP000649604"/>
    </source>
</evidence>
<gene>
    <name evidence="6" type="ORF">GF339_07695</name>
</gene>
<dbReference type="Gene3D" id="3.20.20.70">
    <property type="entry name" value="Aldolase class I"/>
    <property type="match status" value="1"/>
</dbReference>
<evidence type="ECO:0000256" key="1">
    <source>
        <dbReference type="ARBA" id="ARBA00007592"/>
    </source>
</evidence>
<feature type="active site" description="Proton donor/acceptor" evidence="4">
    <location>
        <position position="146"/>
    </location>
</feature>
<feature type="binding site" evidence="5">
    <location>
        <position position="58"/>
    </location>
    <ligand>
        <name>pyruvate</name>
        <dbReference type="ChEBI" id="CHEBI:15361"/>
    </ligand>
</feature>
<dbReference type="SMART" id="SM01130">
    <property type="entry name" value="DHDPS"/>
    <property type="match status" value="1"/>
</dbReference>
<reference evidence="6" key="1">
    <citation type="submission" date="2019-11" db="EMBL/GenBank/DDBJ databases">
        <title>Microbial mats filling the niche in hypersaline microbial mats.</title>
        <authorList>
            <person name="Wong H.L."/>
            <person name="Macleod F.I."/>
            <person name="White R.A. III"/>
            <person name="Burns B.P."/>
        </authorList>
    </citation>
    <scope>NUCLEOTIDE SEQUENCE</scope>
    <source>
        <strain evidence="6">Rbin_158</strain>
    </source>
</reference>
<dbReference type="PANTHER" id="PTHR12128">
    <property type="entry name" value="DIHYDRODIPICOLINATE SYNTHASE"/>
    <property type="match status" value="1"/>
</dbReference>
<accession>A0A9D5JUP0</accession>
<dbReference type="PANTHER" id="PTHR12128:SF66">
    <property type="entry name" value="4-HYDROXY-2-OXOGLUTARATE ALDOLASE, MITOCHONDRIAL"/>
    <property type="match status" value="1"/>
</dbReference>
<evidence type="ECO:0000256" key="2">
    <source>
        <dbReference type="ARBA" id="ARBA00023239"/>
    </source>
</evidence>
<evidence type="ECO:0000313" key="6">
    <source>
        <dbReference type="EMBL" id="MBD3324454.1"/>
    </source>
</evidence>
<comment type="similarity">
    <text evidence="1 3">Belongs to the DapA family.</text>
</comment>
<proteinExistence type="inferred from homology"/>
<comment type="caution">
    <text evidence="6">The sequence shown here is derived from an EMBL/GenBank/DDBJ whole genome shotgun (WGS) entry which is preliminary data.</text>
</comment>
<evidence type="ECO:0000256" key="5">
    <source>
        <dbReference type="PIRSR" id="PIRSR001365-2"/>
    </source>
</evidence>
<evidence type="ECO:0008006" key="8">
    <source>
        <dbReference type="Google" id="ProtNLM"/>
    </source>
</evidence>
<dbReference type="PIRSF" id="PIRSF001365">
    <property type="entry name" value="DHDPS"/>
    <property type="match status" value="1"/>
</dbReference>
<feature type="binding site" evidence="5">
    <location>
        <position position="218"/>
    </location>
    <ligand>
        <name>pyruvate</name>
        <dbReference type="ChEBI" id="CHEBI:15361"/>
    </ligand>
</feature>
<organism evidence="6 7">
    <name type="scientific">candidate division KSB3 bacterium</name>
    <dbReference type="NCBI Taxonomy" id="2044937"/>
    <lineage>
        <taxon>Bacteria</taxon>
        <taxon>candidate division KSB3</taxon>
    </lineage>
</organism>
<dbReference type="InterPro" id="IPR013785">
    <property type="entry name" value="Aldolase_TIM"/>
</dbReference>
<dbReference type="GO" id="GO:0008840">
    <property type="term" value="F:4-hydroxy-tetrahydrodipicolinate synthase activity"/>
    <property type="evidence" value="ECO:0007669"/>
    <property type="project" value="TreeGrafter"/>
</dbReference>
<dbReference type="EMBL" id="WJJP01000238">
    <property type="protein sequence ID" value="MBD3324454.1"/>
    <property type="molecule type" value="Genomic_DNA"/>
</dbReference>
<dbReference type="Pfam" id="PF00701">
    <property type="entry name" value="DHDPS"/>
    <property type="match status" value="1"/>
</dbReference>
<dbReference type="Proteomes" id="UP000649604">
    <property type="component" value="Unassembled WGS sequence"/>
</dbReference>